<dbReference type="PANTHER" id="PTHR30535:SF35">
    <property type="entry name" value="PERIPLASMIC BINDING PROTEIN"/>
    <property type="match status" value="1"/>
</dbReference>
<comment type="caution">
    <text evidence="3">The sequence shown here is derived from an EMBL/GenBank/DDBJ whole genome shotgun (WGS) entry which is preliminary data.</text>
</comment>
<dbReference type="Gene3D" id="3.40.50.1980">
    <property type="entry name" value="Nitrogenase molybdenum iron protein domain"/>
    <property type="match status" value="2"/>
</dbReference>
<reference evidence="3 4" key="1">
    <citation type="submission" date="2014-06" db="EMBL/GenBank/DDBJ databases">
        <title>Whole Genome Sequences of Three Symbiotic Endozoicomonas Bacteria.</title>
        <authorList>
            <person name="Neave M.J."/>
            <person name="Apprill A."/>
            <person name="Voolstra C.R."/>
        </authorList>
    </citation>
    <scope>NUCLEOTIDE SEQUENCE [LARGE SCALE GENOMIC DNA]</scope>
    <source>
        <strain evidence="3 4">DSM 22380</strain>
    </source>
</reference>
<accession>A0A081K5K8</accession>
<dbReference type="SUPFAM" id="SSF53807">
    <property type="entry name" value="Helical backbone' metal receptor"/>
    <property type="match status" value="1"/>
</dbReference>
<sequence>MSRQFIDQMQYSVNVSDKPMRIISLVPSMTELLFDLGLEDQIVGVTRYCVHPERARKEKTIIGGPKTFDFEVIDALQPDLILGNKEENYKEGIEQLQQKYPTWLCDIHNLDDALAMIASVGQLTNTEDKANAIVSDIKSRMALLSSEKTLRVAYFIWRKPYRVAAGNTFINEMLKLCGMENVFADLNRYPEVTIEQLKAVEPDMLLLSSEPYPFKEKHCQEFTELGVSARTQLVDGEMFCWTGSHLRLAADYFIALREEFAQ</sequence>
<dbReference type="NCBIfam" id="NF038402">
    <property type="entry name" value="TroA_like"/>
    <property type="match status" value="1"/>
</dbReference>
<dbReference type="InterPro" id="IPR050902">
    <property type="entry name" value="ABC_Transporter_SBP"/>
</dbReference>
<dbReference type="eggNOG" id="COG0614">
    <property type="taxonomic scope" value="Bacteria"/>
</dbReference>
<evidence type="ECO:0000313" key="3">
    <source>
        <dbReference type="EMBL" id="KEI69434.1"/>
    </source>
</evidence>
<gene>
    <name evidence="3" type="ORF">GV64_00625</name>
</gene>
<dbReference type="Proteomes" id="UP000027997">
    <property type="component" value="Unassembled WGS sequence"/>
</dbReference>
<evidence type="ECO:0000313" key="4">
    <source>
        <dbReference type="Proteomes" id="UP000027997"/>
    </source>
</evidence>
<dbReference type="InterPro" id="IPR002491">
    <property type="entry name" value="ABC_transptr_periplasmic_BD"/>
</dbReference>
<name>A0A081K5K8_9GAMM</name>
<evidence type="ECO:0000256" key="1">
    <source>
        <dbReference type="ARBA" id="ARBA00022729"/>
    </source>
</evidence>
<proteinExistence type="predicted"/>
<keyword evidence="1" id="KW-0732">Signal</keyword>
<feature type="domain" description="Fe/B12 periplasmic-binding" evidence="2">
    <location>
        <begin position="21"/>
        <end position="262"/>
    </location>
</feature>
<dbReference type="STRING" id="305900.GV64_00625"/>
<dbReference type="EMBL" id="JOJP01000001">
    <property type="protein sequence ID" value="KEI69434.1"/>
    <property type="molecule type" value="Genomic_DNA"/>
</dbReference>
<protein>
    <submittedName>
        <fullName evidence="3">Iron ABC transporter</fullName>
    </submittedName>
</protein>
<dbReference type="InterPro" id="IPR054828">
    <property type="entry name" value="Vit_B12_bind_prot"/>
</dbReference>
<organism evidence="3 4">
    <name type="scientific">Endozoicomonas elysicola</name>
    <dbReference type="NCBI Taxonomy" id="305900"/>
    <lineage>
        <taxon>Bacteria</taxon>
        <taxon>Pseudomonadati</taxon>
        <taxon>Pseudomonadota</taxon>
        <taxon>Gammaproteobacteria</taxon>
        <taxon>Oceanospirillales</taxon>
        <taxon>Endozoicomonadaceae</taxon>
        <taxon>Endozoicomonas</taxon>
    </lineage>
</organism>
<dbReference type="PROSITE" id="PS50983">
    <property type="entry name" value="FE_B12_PBP"/>
    <property type="match status" value="1"/>
</dbReference>
<dbReference type="RefSeq" id="WP_020582514.1">
    <property type="nucleotide sequence ID" value="NZ_JOJP01000001.1"/>
</dbReference>
<dbReference type="AlphaFoldDB" id="A0A081K5K8"/>
<dbReference type="Pfam" id="PF01497">
    <property type="entry name" value="Peripla_BP_2"/>
    <property type="match status" value="1"/>
</dbReference>
<keyword evidence="4" id="KW-1185">Reference proteome</keyword>
<dbReference type="PANTHER" id="PTHR30535">
    <property type="entry name" value="VITAMIN B12-BINDING PROTEIN"/>
    <property type="match status" value="1"/>
</dbReference>
<evidence type="ECO:0000259" key="2">
    <source>
        <dbReference type="PROSITE" id="PS50983"/>
    </source>
</evidence>